<feature type="region of interest" description="Disordered" evidence="1">
    <location>
        <begin position="39"/>
        <end position="65"/>
    </location>
</feature>
<evidence type="ECO:0000313" key="2">
    <source>
        <dbReference type="EMBL" id="ABA03416.1"/>
    </source>
</evidence>
<dbReference type="HOGENOM" id="CLU_1711321_0_0_5"/>
<dbReference type="EMBL" id="CP000115">
    <property type="protein sequence ID" value="ABA03416.1"/>
    <property type="molecule type" value="Genomic_DNA"/>
</dbReference>
<dbReference type="KEGG" id="nwi:Nwi_0148"/>
<name>Q3SWC5_NITWN</name>
<gene>
    <name evidence="2" type="ordered locus">Nwi_0148</name>
</gene>
<evidence type="ECO:0000256" key="1">
    <source>
        <dbReference type="SAM" id="MobiDB-lite"/>
    </source>
</evidence>
<dbReference type="Proteomes" id="UP000002531">
    <property type="component" value="Chromosome"/>
</dbReference>
<dbReference type="RefSeq" id="WP_011313485.1">
    <property type="nucleotide sequence ID" value="NC_007406.1"/>
</dbReference>
<organism evidence="2 3">
    <name type="scientific">Nitrobacter winogradskyi (strain ATCC 25391 / DSM 10237 / CIP 104748 / NCIMB 11846 / Nb-255)</name>
    <dbReference type="NCBI Taxonomy" id="323098"/>
    <lineage>
        <taxon>Bacteria</taxon>
        <taxon>Pseudomonadati</taxon>
        <taxon>Pseudomonadota</taxon>
        <taxon>Alphaproteobacteria</taxon>
        <taxon>Hyphomicrobiales</taxon>
        <taxon>Nitrobacteraceae</taxon>
        <taxon>Nitrobacter</taxon>
    </lineage>
</organism>
<protein>
    <submittedName>
        <fullName evidence="2">Uncharacterized protein</fullName>
    </submittedName>
</protein>
<dbReference type="AlphaFoldDB" id="Q3SWC5"/>
<sequence length="153" mass="17393">METLREFITRRHKELDELEAPLRQQLAAIADEREELRRAALAAGPPPMRPANTVTQQADEGRRSRRTIPEKTIKDAVVEVLRAKGSGMTALEILAAINLKFGTEYPRTSLSPQLSRLKADGKINRDGIVWTLEKKLIDYVDQPFQRDIEEAFK</sequence>
<reference evidence="2 3" key="1">
    <citation type="journal article" date="2006" name="Appl. Environ. Microbiol.">
        <title>Genome sequence of the chemolithoautotrophic nitrite-oxidizing bacterium Nitrobacter winogradskyi Nb-255.</title>
        <authorList>
            <person name="Starkenburg S.R."/>
            <person name="Chain P.S."/>
            <person name="Sayavedra-Soto L.A."/>
            <person name="Hauser L."/>
            <person name="Land M.L."/>
            <person name="Larimer F.W."/>
            <person name="Malfatti S.A."/>
            <person name="Klotz M.G."/>
            <person name="Bottomley P.J."/>
            <person name="Arp D.J."/>
            <person name="Hickey W.J."/>
        </authorList>
    </citation>
    <scope>NUCLEOTIDE SEQUENCE [LARGE SCALE GENOMIC DNA]</scope>
    <source>
        <strain evidence="3">ATCC 25391 / DSM 10237 / CIP 104748 / NCIMB 11846 / Nb-255</strain>
    </source>
</reference>
<proteinExistence type="predicted"/>
<dbReference type="OrthoDB" id="7876582at2"/>
<keyword evidence="3" id="KW-1185">Reference proteome</keyword>
<accession>Q3SWC5</accession>
<evidence type="ECO:0000313" key="3">
    <source>
        <dbReference type="Proteomes" id="UP000002531"/>
    </source>
</evidence>